<dbReference type="EMBL" id="CAADGH010000031">
    <property type="protein sequence ID" value="VFK75762.1"/>
    <property type="molecule type" value="Genomic_DNA"/>
</dbReference>
<name>A0A451BBV0_9GAMM</name>
<proteinExistence type="predicted"/>
<protein>
    <submittedName>
        <fullName evidence="3">Uncharacterized protein</fullName>
    </submittedName>
</protein>
<dbReference type="AlphaFoldDB" id="A0A451BBV0"/>
<dbReference type="EMBL" id="CAADFO010000040">
    <property type="protein sequence ID" value="VFK28655.1"/>
    <property type="molecule type" value="Genomic_DNA"/>
</dbReference>
<organism evidence="3">
    <name type="scientific">Candidatus Kentrum sp. MB</name>
    <dbReference type="NCBI Taxonomy" id="2138164"/>
    <lineage>
        <taxon>Bacteria</taxon>
        <taxon>Pseudomonadati</taxon>
        <taxon>Pseudomonadota</taxon>
        <taxon>Gammaproteobacteria</taxon>
        <taxon>Candidatus Kentrum</taxon>
    </lineage>
</organism>
<sequence length="157" mass="18670">MLVNLNRQITSLRFCFKSTFIFLHIHVKPIWNTALLRHIYSHTHPKLLMRFFSYSNHITRAKLEGWNIYFTTINDNAIMAGKLASLTPRRSKPHTKYYIIQPAFKHPQQILTRRSLLTIRLLIQNTELPFKHTINATNLLLFTQLQSIIRDPWPNFM</sequence>
<reference evidence="3" key="1">
    <citation type="submission" date="2019-02" db="EMBL/GenBank/DDBJ databases">
        <authorList>
            <person name="Gruber-Vodicka R. H."/>
            <person name="Seah K. B. B."/>
        </authorList>
    </citation>
    <scope>NUCLEOTIDE SEQUENCE</scope>
    <source>
        <strain evidence="1">BECK_BZ197</strain>
        <strain evidence="3">BECK_BZ198</strain>
        <strain evidence="2">BECK_BZ199</strain>
    </source>
</reference>
<dbReference type="EMBL" id="CAADFQ010000031">
    <property type="protein sequence ID" value="VFK32230.1"/>
    <property type="molecule type" value="Genomic_DNA"/>
</dbReference>
<evidence type="ECO:0000313" key="2">
    <source>
        <dbReference type="EMBL" id="VFK32230.1"/>
    </source>
</evidence>
<evidence type="ECO:0000313" key="3">
    <source>
        <dbReference type="EMBL" id="VFK75762.1"/>
    </source>
</evidence>
<evidence type="ECO:0000313" key="1">
    <source>
        <dbReference type="EMBL" id="VFK28655.1"/>
    </source>
</evidence>
<gene>
    <name evidence="1" type="ORF">BECKMB1821G_GA0114241_104011</name>
    <name evidence="3" type="ORF">BECKMB1821H_GA0114242_103111</name>
    <name evidence="2" type="ORF">BECKMB1821I_GA0114274_103111</name>
</gene>
<accession>A0A451BBV0</accession>